<dbReference type="PANTHER" id="PTHR11441:SF0">
    <property type="entry name" value="THYMIDINE KINASE, CYTOSOLIC"/>
    <property type="match status" value="1"/>
</dbReference>
<evidence type="ECO:0000256" key="4">
    <source>
        <dbReference type="ARBA" id="ARBA00022634"/>
    </source>
</evidence>
<dbReference type="InterPro" id="IPR001267">
    <property type="entry name" value="Thymidine_kinase"/>
</dbReference>
<organism evidence="16 17">
    <name type="scientific">Goatpox virus FZ</name>
    <dbReference type="NCBI Taxonomy" id="1416740"/>
    <lineage>
        <taxon>Viruses</taxon>
        <taxon>Varidnaviria</taxon>
        <taxon>Bamfordvirae</taxon>
        <taxon>Nucleocytoviricota</taxon>
        <taxon>Pokkesviricetes</taxon>
        <taxon>Chitovirales</taxon>
        <taxon>Poxviridae</taxon>
        <taxon>Chordopoxvirinae</taxon>
        <taxon>Capripoxvirus</taxon>
        <taxon>Capripoxvirus goatpox</taxon>
        <taxon>Goatpox virus</taxon>
    </lineage>
</organism>
<dbReference type="SUPFAM" id="SSF57716">
    <property type="entry name" value="Glucocorticoid receptor-like (DNA-binding domain)"/>
    <property type="match status" value="1"/>
</dbReference>
<dbReference type="GO" id="GO:0004797">
    <property type="term" value="F:thymidine kinase activity"/>
    <property type="evidence" value="ECO:0007669"/>
    <property type="project" value="UniProtKB-EC"/>
</dbReference>
<dbReference type="GO" id="GO:0046104">
    <property type="term" value="P:thymidine metabolic process"/>
    <property type="evidence" value="ECO:0007669"/>
    <property type="project" value="TreeGrafter"/>
</dbReference>
<evidence type="ECO:0000256" key="7">
    <source>
        <dbReference type="ARBA" id="ARBA00022741"/>
    </source>
</evidence>
<keyword evidence="6" id="KW-0479">Metal-binding</keyword>
<feature type="active site" description="Proton acceptor" evidence="12">
    <location>
        <position position="83"/>
    </location>
</feature>
<keyword evidence="7 14" id="KW-0547">Nucleotide-binding</keyword>
<dbReference type="SUPFAM" id="SSF52540">
    <property type="entry name" value="P-loop containing nucleoside triphosphate hydrolases"/>
    <property type="match status" value="1"/>
</dbReference>
<evidence type="ECO:0000256" key="14">
    <source>
        <dbReference type="RuleBase" id="RU000544"/>
    </source>
</evidence>
<dbReference type="GO" id="GO:0005524">
    <property type="term" value="F:ATP binding"/>
    <property type="evidence" value="ECO:0007669"/>
    <property type="project" value="UniProtKB-KW"/>
</dbReference>
<dbReference type="PANTHER" id="PTHR11441">
    <property type="entry name" value="THYMIDINE KINASE"/>
    <property type="match status" value="1"/>
</dbReference>
<gene>
    <name evidence="16" type="primary">GTPV062</name>
</gene>
<comment type="similarity">
    <text evidence="1 15">Belongs to the thymidine kinase family.</text>
</comment>
<dbReference type="PIRSF" id="PIRSF035805">
    <property type="entry name" value="TK_cell"/>
    <property type="match status" value="1"/>
</dbReference>
<evidence type="ECO:0000256" key="6">
    <source>
        <dbReference type="ARBA" id="ARBA00022723"/>
    </source>
</evidence>
<dbReference type="Pfam" id="PF00265">
    <property type="entry name" value="TK"/>
    <property type="match status" value="1"/>
</dbReference>
<evidence type="ECO:0000256" key="1">
    <source>
        <dbReference type="ARBA" id="ARBA00007587"/>
    </source>
</evidence>
<feature type="binding site" evidence="13">
    <location>
        <position position="166"/>
    </location>
    <ligand>
        <name>substrate</name>
    </ligand>
</feature>
<keyword evidence="9" id="KW-0862">Zinc</keyword>
<evidence type="ECO:0000256" key="2">
    <source>
        <dbReference type="ARBA" id="ARBA00012118"/>
    </source>
</evidence>
<evidence type="ECO:0000313" key="16">
    <source>
        <dbReference type="EMBL" id="AGZ95381.1"/>
    </source>
</evidence>
<dbReference type="PROSITE" id="PS00603">
    <property type="entry name" value="TK_CELLULAR_TYPE"/>
    <property type="match status" value="1"/>
</dbReference>
<evidence type="ECO:0000313" key="17">
    <source>
        <dbReference type="Proteomes" id="UP000134642"/>
    </source>
</evidence>
<dbReference type="Proteomes" id="UP000134642">
    <property type="component" value="Segment"/>
</dbReference>
<dbReference type="Gene3D" id="3.40.50.300">
    <property type="entry name" value="P-loop containing nucleotide triphosphate hydrolases"/>
    <property type="match status" value="1"/>
</dbReference>
<evidence type="ECO:0000256" key="8">
    <source>
        <dbReference type="ARBA" id="ARBA00022777"/>
    </source>
</evidence>
<evidence type="ECO:0000256" key="12">
    <source>
        <dbReference type="PIRSR" id="PIRSR035805-1"/>
    </source>
</evidence>
<evidence type="ECO:0000256" key="3">
    <source>
        <dbReference type="ARBA" id="ARBA00020079"/>
    </source>
</evidence>
<accession>A0A075CL91</accession>
<dbReference type="GO" id="GO:0042802">
    <property type="term" value="F:identical protein binding"/>
    <property type="evidence" value="ECO:0007669"/>
    <property type="project" value="UniProtKB-ARBA"/>
</dbReference>
<dbReference type="FunFam" id="3.40.50.300:FF:001270">
    <property type="entry name" value="Thymidine kinase"/>
    <property type="match status" value="1"/>
</dbReference>
<keyword evidence="10 14" id="KW-0067">ATP-binding</keyword>
<evidence type="ECO:0000256" key="10">
    <source>
        <dbReference type="ARBA" id="ARBA00022840"/>
    </source>
</evidence>
<comment type="catalytic activity">
    <reaction evidence="11 14">
        <text>thymidine + ATP = dTMP + ADP + H(+)</text>
        <dbReference type="Rhea" id="RHEA:19129"/>
        <dbReference type="ChEBI" id="CHEBI:15378"/>
        <dbReference type="ChEBI" id="CHEBI:17748"/>
        <dbReference type="ChEBI" id="CHEBI:30616"/>
        <dbReference type="ChEBI" id="CHEBI:63528"/>
        <dbReference type="ChEBI" id="CHEBI:456216"/>
        <dbReference type="EC" id="2.7.1.21"/>
    </reaction>
</comment>
<evidence type="ECO:0000256" key="9">
    <source>
        <dbReference type="ARBA" id="ARBA00022833"/>
    </source>
</evidence>
<keyword evidence="4 14" id="KW-0237">DNA synthesis</keyword>
<dbReference type="InterPro" id="IPR027417">
    <property type="entry name" value="P-loop_NTPase"/>
</dbReference>
<dbReference type="SMR" id="A0A075CL91"/>
<proteinExistence type="inferred from homology"/>
<evidence type="ECO:0000256" key="15">
    <source>
        <dbReference type="RuleBase" id="RU004165"/>
    </source>
</evidence>
<evidence type="ECO:0000256" key="5">
    <source>
        <dbReference type="ARBA" id="ARBA00022679"/>
    </source>
</evidence>
<dbReference type="EC" id="2.7.1.21" evidence="2 14"/>
<evidence type="ECO:0000256" key="11">
    <source>
        <dbReference type="ARBA" id="ARBA00048254"/>
    </source>
</evidence>
<dbReference type="GO" id="GO:0046872">
    <property type="term" value="F:metal ion binding"/>
    <property type="evidence" value="ECO:0007669"/>
    <property type="project" value="UniProtKB-KW"/>
</dbReference>
<dbReference type="GO" id="GO:0071897">
    <property type="term" value="P:DNA biosynthetic process"/>
    <property type="evidence" value="ECO:0007669"/>
    <property type="project" value="UniProtKB-KW"/>
</dbReference>
<dbReference type="EMBL" id="KC951854">
    <property type="protein sequence ID" value="AGZ95381.1"/>
    <property type="molecule type" value="Genomic_DNA"/>
</dbReference>
<dbReference type="FunFam" id="3.30.60.20:FF:000028">
    <property type="entry name" value="Thymidine kinase"/>
    <property type="match status" value="1"/>
</dbReference>
<keyword evidence="5 14" id="KW-0808">Transferase</keyword>
<dbReference type="Gene3D" id="3.30.60.20">
    <property type="match status" value="1"/>
</dbReference>
<name>A0A075CL91_9POXV</name>
<evidence type="ECO:0000256" key="13">
    <source>
        <dbReference type="PIRSR" id="PIRSR035805-2"/>
    </source>
</evidence>
<protein>
    <recommendedName>
        <fullName evidence="3 14">Thymidine kinase</fullName>
        <ecNumber evidence="2 14">2.7.1.21</ecNumber>
    </recommendedName>
</protein>
<reference evidence="16 17" key="1">
    <citation type="journal article" date="2014" name="Vet. Microbiol.">
        <title>Complete genome sequence analysis of goatpox virus isolated from China shows high variation.</title>
        <authorList>
            <person name="Zeng X."/>
            <person name="Chi X."/>
            <person name="Li W."/>
            <person name="Hao W."/>
            <person name="Li M."/>
            <person name="Huang X."/>
            <person name="Huang Y."/>
            <person name="Rock D.L."/>
            <person name="Luo S."/>
            <person name="Wang S."/>
        </authorList>
    </citation>
    <scope>NUCLEOTIDE SEQUENCE [LARGE SCALE GENOMIC DNA]</scope>
    <source>
        <strain evidence="16">FZ</strain>
    </source>
</reference>
<dbReference type="InterPro" id="IPR020633">
    <property type="entry name" value="Thymidine_kinase_CS"/>
</dbReference>
<keyword evidence="8 14" id="KW-0418">Kinase</keyword>
<sequence length="177" mass="20461">MDYGYIHLIIGPMFSGKSTELIRIVKRYQIAQYKCCVVKYLNDIRYGNSVYTHDNNHVSAMSTTLLYDVVDKIMNFDIIGIDEGQFFKDIVPFSENMANMGKIIIIAALDSTFQRKEFNDILKLIPLSEKVTKLNAVCMECYKDAAFSKRITKEKEIELIGGKEKYKSVCRKCYFLE</sequence>